<dbReference type="STRING" id="1358809.S7W5E9"/>
<protein>
    <recommendedName>
        <fullName evidence="5">Serine/threonine-protein phosphatase</fullName>
        <ecNumber evidence="5">3.1.3.16</ecNumber>
    </recommendedName>
</protein>
<dbReference type="GO" id="GO:0046872">
    <property type="term" value="F:metal ion binding"/>
    <property type="evidence" value="ECO:0007669"/>
    <property type="project" value="UniProtKB-KW"/>
</dbReference>
<dbReference type="Proteomes" id="UP000014978">
    <property type="component" value="Unassembled WGS sequence"/>
</dbReference>
<sequence length="296" mass="34312">MEMLKEKLINGHCLTSEEIEFVCERAIEVLMTEPNVVYVSTPVNICGDIHGQYFDLLNIFKIIGTPPESKFIFLGDYVDRGENSIETITLLLLLKVMYPERIILLRGNHETREISRIYGFYDEVKKTYGSSHIWWLITEVFEFFCLGAIVDGRIFCVHGGISPNLISIHQIQRISRFKKILHKSNVTDLLWSDPYNENGFAPNKRGAGYFFGNDVLREFLELNDLTKIIRAHQLIVEGYKIHYEDKSCVTVFSAPNYMYRCGNIGSVCTVFEDLDINDNSFTNFKEVEYQKRNKNE</sequence>
<name>S7W5E9_SPRLO</name>
<dbReference type="InterPro" id="IPR006186">
    <property type="entry name" value="Ser/Thr-sp_prot-phosphatase"/>
</dbReference>
<proteinExistence type="inferred from homology"/>
<comment type="catalytic activity">
    <reaction evidence="4 5">
        <text>O-phospho-L-threonyl-[protein] + H2O = L-threonyl-[protein] + phosphate</text>
        <dbReference type="Rhea" id="RHEA:47004"/>
        <dbReference type="Rhea" id="RHEA-COMP:11060"/>
        <dbReference type="Rhea" id="RHEA-COMP:11605"/>
        <dbReference type="ChEBI" id="CHEBI:15377"/>
        <dbReference type="ChEBI" id="CHEBI:30013"/>
        <dbReference type="ChEBI" id="CHEBI:43474"/>
        <dbReference type="ChEBI" id="CHEBI:61977"/>
        <dbReference type="EC" id="3.1.3.16"/>
    </reaction>
</comment>
<dbReference type="EC" id="3.1.3.16" evidence="5"/>
<dbReference type="OrthoDB" id="1930084at2759"/>
<dbReference type="InParanoid" id="S7W5E9"/>
<dbReference type="GO" id="GO:0004722">
    <property type="term" value="F:protein serine/threonine phosphatase activity"/>
    <property type="evidence" value="ECO:0007669"/>
    <property type="project" value="UniProtKB-EC"/>
</dbReference>
<evidence type="ECO:0000256" key="5">
    <source>
        <dbReference type="RuleBase" id="RU004273"/>
    </source>
</evidence>
<evidence type="ECO:0000256" key="3">
    <source>
        <dbReference type="ARBA" id="ARBA00023211"/>
    </source>
</evidence>
<dbReference type="Pfam" id="PF00149">
    <property type="entry name" value="Metallophos"/>
    <property type="match status" value="1"/>
</dbReference>
<evidence type="ECO:0000256" key="2">
    <source>
        <dbReference type="ARBA" id="ARBA00022801"/>
    </source>
</evidence>
<dbReference type="HOGENOM" id="CLU_004962_8_1_1"/>
<comment type="caution">
    <text evidence="7">The sequence shown here is derived from an EMBL/GenBank/DDBJ whole genome shotgun (WGS) entry which is preliminary data.</text>
</comment>
<dbReference type="SUPFAM" id="SSF56300">
    <property type="entry name" value="Metallo-dependent phosphatases"/>
    <property type="match status" value="1"/>
</dbReference>
<keyword evidence="3" id="KW-0464">Manganese</keyword>
<keyword evidence="1" id="KW-0479">Metal-binding</keyword>
<dbReference type="PRINTS" id="PR00114">
    <property type="entry name" value="STPHPHTASE"/>
</dbReference>
<gene>
    <name evidence="7" type="ORF">SLOPH_1631</name>
</gene>
<accession>S7W5E9</accession>
<dbReference type="PROSITE" id="PS00125">
    <property type="entry name" value="SER_THR_PHOSPHATASE"/>
    <property type="match status" value="1"/>
</dbReference>
<dbReference type="InterPro" id="IPR047129">
    <property type="entry name" value="PPA2-like"/>
</dbReference>
<dbReference type="OMA" id="KIGGYPP"/>
<dbReference type="EMBL" id="ATCN01001092">
    <property type="protein sequence ID" value="EPR78015.1"/>
    <property type="molecule type" value="Genomic_DNA"/>
</dbReference>
<dbReference type="VEuPathDB" id="MicrosporidiaDB:SLOPH_1631"/>
<dbReference type="AlphaFoldDB" id="S7W5E9"/>
<dbReference type="Gene3D" id="3.60.21.10">
    <property type="match status" value="1"/>
</dbReference>
<evidence type="ECO:0000256" key="4">
    <source>
        <dbReference type="ARBA" id="ARBA00048336"/>
    </source>
</evidence>
<reference evidence="8" key="1">
    <citation type="journal article" date="2013" name="PLoS Genet.">
        <title>The genome of Spraguea lophii and the basis of host-microsporidian interactions.</title>
        <authorList>
            <person name="Campbell S.E."/>
            <person name="Williams T.A."/>
            <person name="Yousuf A."/>
            <person name="Soanes D.M."/>
            <person name="Paszkiewicz K.H."/>
            <person name="Williams B.A.P."/>
        </authorList>
    </citation>
    <scope>NUCLEOTIDE SEQUENCE [LARGE SCALE GENOMIC DNA]</scope>
    <source>
        <strain evidence="8">42_110</strain>
    </source>
</reference>
<evidence type="ECO:0000313" key="7">
    <source>
        <dbReference type="EMBL" id="EPR78015.1"/>
    </source>
</evidence>
<dbReference type="PANTHER" id="PTHR45619">
    <property type="entry name" value="SERINE/THREONINE-PROTEIN PHOSPHATASE PP2A-RELATED"/>
    <property type="match status" value="1"/>
</dbReference>
<dbReference type="GO" id="GO:0031030">
    <property type="term" value="P:negative regulation of septation initiation signaling"/>
    <property type="evidence" value="ECO:0007669"/>
    <property type="project" value="EnsemblFungi"/>
</dbReference>
<feature type="domain" description="Serine/threonine specific protein phosphatases" evidence="6">
    <location>
        <begin position="105"/>
        <end position="110"/>
    </location>
</feature>
<dbReference type="InterPro" id="IPR029052">
    <property type="entry name" value="Metallo-depent_PP-like"/>
</dbReference>
<evidence type="ECO:0000259" key="6">
    <source>
        <dbReference type="PROSITE" id="PS00125"/>
    </source>
</evidence>
<evidence type="ECO:0000256" key="1">
    <source>
        <dbReference type="ARBA" id="ARBA00022723"/>
    </source>
</evidence>
<dbReference type="SMART" id="SM00156">
    <property type="entry name" value="PP2Ac"/>
    <property type="match status" value="1"/>
</dbReference>
<evidence type="ECO:0000313" key="8">
    <source>
        <dbReference type="Proteomes" id="UP000014978"/>
    </source>
</evidence>
<keyword evidence="2 5" id="KW-0378">Hydrolase</keyword>
<organism evidence="7 8">
    <name type="scientific">Spraguea lophii (strain 42_110)</name>
    <name type="common">Microsporidian parasite</name>
    <dbReference type="NCBI Taxonomy" id="1358809"/>
    <lineage>
        <taxon>Eukaryota</taxon>
        <taxon>Fungi</taxon>
        <taxon>Fungi incertae sedis</taxon>
        <taxon>Microsporidia</taxon>
        <taxon>Spragueidae</taxon>
        <taxon>Spraguea</taxon>
    </lineage>
</organism>
<comment type="similarity">
    <text evidence="5">Belongs to the PPP phosphatase family.</text>
</comment>
<dbReference type="InterPro" id="IPR004843">
    <property type="entry name" value="Calcineurin-like_PHP"/>
</dbReference>
<keyword evidence="8" id="KW-1185">Reference proteome</keyword>
<dbReference type="GO" id="GO:0090443">
    <property type="term" value="C:FAR/SIN/STRIPAK complex"/>
    <property type="evidence" value="ECO:0007669"/>
    <property type="project" value="EnsemblFungi"/>
</dbReference>